<evidence type="ECO:0000256" key="2">
    <source>
        <dbReference type="SAM" id="SignalP"/>
    </source>
</evidence>
<dbReference type="AlphaFoldDB" id="A0A0K8U792"/>
<proteinExistence type="predicted"/>
<dbReference type="EMBL" id="GDHF01029866">
    <property type="protein sequence ID" value="JAI22448.1"/>
    <property type="molecule type" value="Transcribed_RNA"/>
</dbReference>
<feature type="region of interest" description="Disordered" evidence="1">
    <location>
        <begin position="35"/>
        <end position="65"/>
    </location>
</feature>
<dbReference type="PANTHER" id="PTHR21879:SF9">
    <property type="entry name" value="OSIRIS 16"/>
    <property type="match status" value="1"/>
</dbReference>
<evidence type="ECO:0008006" key="4">
    <source>
        <dbReference type="Google" id="ProtNLM"/>
    </source>
</evidence>
<evidence type="ECO:0000256" key="1">
    <source>
        <dbReference type="SAM" id="MobiDB-lite"/>
    </source>
</evidence>
<gene>
    <name evidence="3" type="ORF">c0_g1_i1</name>
</gene>
<reference evidence="3" key="1">
    <citation type="submission" date="2015-06" db="EMBL/GenBank/DDBJ databases">
        <authorList>
            <person name="Hoefler B.C."/>
            <person name="Straight P.D."/>
        </authorList>
    </citation>
    <scope>NUCLEOTIDE SEQUENCE</scope>
</reference>
<dbReference type="OrthoDB" id="6627399at2759"/>
<organism evidence="3">
    <name type="scientific">Bactrocera latifrons</name>
    <name type="common">Malaysian fruit fly</name>
    <name type="synonym">Chaetodacus latifrons</name>
    <dbReference type="NCBI Taxonomy" id="174628"/>
    <lineage>
        <taxon>Eukaryota</taxon>
        <taxon>Metazoa</taxon>
        <taxon>Ecdysozoa</taxon>
        <taxon>Arthropoda</taxon>
        <taxon>Hexapoda</taxon>
        <taxon>Insecta</taxon>
        <taxon>Pterygota</taxon>
        <taxon>Neoptera</taxon>
        <taxon>Endopterygota</taxon>
        <taxon>Diptera</taxon>
        <taxon>Brachycera</taxon>
        <taxon>Muscomorpha</taxon>
        <taxon>Tephritoidea</taxon>
        <taxon>Tephritidae</taxon>
        <taxon>Bactrocera</taxon>
        <taxon>Bactrocera</taxon>
    </lineage>
</organism>
<protein>
    <recommendedName>
        <fullName evidence="4">Osiris 16</fullName>
    </recommendedName>
</protein>
<dbReference type="GO" id="GO:0016020">
    <property type="term" value="C:membrane"/>
    <property type="evidence" value="ECO:0007669"/>
    <property type="project" value="TreeGrafter"/>
</dbReference>
<feature type="signal peptide" evidence="2">
    <location>
        <begin position="1"/>
        <end position="27"/>
    </location>
</feature>
<feature type="compositionally biased region" description="Polar residues" evidence="1">
    <location>
        <begin position="48"/>
        <end position="62"/>
    </location>
</feature>
<sequence>MLPQRTMEYLFYLGFFILLLRFADADAATVRAFEEPASENSLKAPPASHSSPTETAGTSSSNSKRDVMKRAFEECKTQLSWMCLKIEFVKIMERLMERDELKLVPGVSVVRNANATEGKSNDLMAEVARSYPNDPNSRLNGYIVNKLSSFLQTHFLRFKLIDSETMAEAHSAVETGRKGKFGKKGGMEALIAAGLMMKGTLMAIGMAAVALMAGKALMTALMALTLSSVLGLKSLASGGGKSTTYEIVSKPVYTSSHSHSYDEGHSSGHGHMGGGHSGSGYGGYARSLNLESPNELQ</sequence>
<dbReference type="InterPro" id="IPR012464">
    <property type="entry name" value="DUF1676"/>
</dbReference>
<evidence type="ECO:0000313" key="3">
    <source>
        <dbReference type="EMBL" id="JAI22448.1"/>
    </source>
</evidence>
<dbReference type="Pfam" id="PF07898">
    <property type="entry name" value="DUF1676"/>
    <property type="match status" value="1"/>
</dbReference>
<keyword evidence="2" id="KW-0732">Signal</keyword>
<feature type="region of interest" description="Disordered" evidence="1">
    <location>
        <begin position="256"/>
        <end position="276"/>
    </location>
</feature>
<accession>A0A0K8U792</accession>
<feature type="chain" id="PRO_5005520710" description="Osiris 16" evidence="2">
    <location>
        <begin position="28"/>
        <end position="297"/>
    </location>
</feature>
<dbReference type="PANTHER" id="PTHR21879">
    <property type="entry name" value="FI03362P-RELATED-RELATED"/>
    <property type="match status" value="1"/>
</dbReference>
<name>A0A0K8U792_BACLA</name>